<evidence type="ECO:0000259" key="1">
    <source>
        <dbReference type="PROSITE" id="PS51462"/>
    </source>
</evidence>
<gene>
    <name evidence="2" type="ORF">ACFPET_08500</name>
</gene>
<dbReference type="Proteomes" id="UP001595823">
    <property type="component" value="Unassembled WGS sequence"/>
</dbReference>
<dbReference type="RefSeq" id="WP_380619741.1">
    <property type="nucleotide sequence ID" value="NZ_JBHSDK010000012.1"/>
</dbReference>
<name>A0ABV8TWR4_9ACTN</name>
<organism evidence="2 3">
    <name type="scientific">Salininema proteolyticum</name>
    <dbReference type="NCBI Taxonomy" id="1607685"/>
    <lineage>
        <taxon>Bacteria</taxon>
        <taxon>Bacillati</taxon>
        <taxon>Actinomycetota</taxon>
        <taxon>Actinomycetes</taxon>
        <taxon>Glycomycetales</taxon>
        <taxon>Glycomycetaceae</taxon>
        <taxon>Salininema</taxon>
    </lineage>
</organism>
<dbReference type="PROSITE" id="PS51462">
    <property type="entry name" value="NUDIX"/>
    <property type="match status" value="1"/>
</dbReference>
<reference evidence="3" key="1">
    <citation type="journal article" date="2019" name="Int. J. Syst. Evol. Microbiol.">
        <title>The Global Catalogue of Microorganisms (GCM) 10K type strain sequencing project: providing services to taxonomists for standard genome sequencing and annotation.</title>
        <authorList>
            <consortium name="The Broad Institute Genomics Platform"/>
            <consortium name="The Broad Institute Genome Sequencing Center for Infectious Disease"/>
            <person name="Wu L."/>
            <person name="Ma J."/>
        </authorList>
    </citation>
    <scope>NUCLEOTIDE SEQUENCE [LARGE SCALE GENOMIC DNA]</scope>
    <source>
        <strain evidence="3">IBRC-M 10908</strain>
    </source>
</reference>
<dbReference type="InterPro" id="IPR015797">
    <property type="entry name" value="NUDIX_hydrolase-like_dom_sf"/>
</dbReference>
<evidence type="ECO:0000313" key="2">
    <source>
        <dbReference type="EMBL" id="MFC4335236.1"/>
    </source>
</evidence>
<sequence>MAIQQFGKWDLRAASATALRRAENHENQGGRPARAERAASVILLREAPLRVYLMRHITGGPFTDSRTDEVSNRYGFPGGVHKPDDPDVASTGVREVEEETGSLVALQRAWGRWLTSEFEESRYDIWIYVATLAEGFQPRANPREPEYATWMGPEQAVCQYGGQMSMPEATALAELSSYTTVGEVFAAAEQRPMEPLLPRLNRNASPPRFLLPGEEGYPGYASIAEATSGW</sequence>
<proteinExistence type="predicted"/>
<dbReference type="Pfam" id="PF00293">
    <property type="entry name" value="NUDIX"/>
    <property type="match status" value="1"/>
</dbReference>
<dbReference type="InterPro" id="IPR000086">
    <property type="entry name" value="NUDIX_hydrolase_dom"/>
</dbReference>
<comment type="caution">
    <text evidence="2">The sequence shown here is derived from an EMBL/GenBank/DDBJ whole genome shotgun (WGS) entry which is preliminary data.</text>
</comment>
<dbReference type="Gene3D" id="3.90.79.10">
    <property type="entry name" value="Nucleoside Triphosphate Pyrophosphohydrolase"/>
    <property type="match status" value="1"/>
</dbReference>
<accession>A0ABV8TWR4</accession>
<feature type="domain" description="Nudix hydrolase" evidence="1">
    <location>
        <begin position="34"/>
        <end position="176"/>
    </location>
</feature>
<keyword evidence="3" id="KW-1185">Reference proteome</keyword>
<evidence type="ECO:0000313" key="3">
    <source>
        <dbReference type="Proteomes" id="UP001595823"/>
    </source>
</evidence>
<protein>
    <submittedName>
        <fullName evidence="2">NUDIX domain-containing protein</fullName>
    </submittedName>
</protein>
<dbReference type="EMBL" id="JBHSDK010000012">
    <property type="protein sequence ID" value="MFC4335236.1"/>
    <property type="molecule type" value="Genomic_DNA"/>
</dbReference>
<dbReference type="SUPFAM" id="SSF55811">
    <property type="entry name" value="Nudix"/>
    <property type="match status" value="1"/>
</dbReference>